<reference evidence="1" key="1">
    <citation type="submission" date="2020-11" db="EMBL/GenBank/DDBJ databases">
        <authorList>
            <person name="Tran Van P."/>
        </authorList>
    </citation>
    <scope>NUCLEOTIDE SEQUENCE</scope>
</reference>
<protein>
    <submittedName>
        <fullName evidence="1">Uncharacterized protein</fullName>
    </submittedName>
</protein>
<accession>A0A7R9JZ70</accession>
<name>A0A7R9JZ70_TIMGE</name>
<proteinExistence type="predicted"/>
<organism evidence="1">
    <name type="scientific">Timema genevievae</name>
    <name type="common">Walking stick</name>
    <dbReference type="NCBI Taxonomy" id="629358"/>
    <lineage>
        <taxon>Eukaryota</taxon>
        <taxon>Metazoa</taxon>
        <taxon>Ecdysozoa</taxon>
        <taxon>Arthropoda</taxon>
        <taxon>Hexapoda</taxon>
        <taxon>Insecta</taxon>
        <taxon>Pterygota</taxon>
        <taxon>Neoptera</taxon>
        <taxon>Polyneoptera</taxon>
        <taxon>Phasmatodea</taxon>
        <taxon>Timematodea</taxon>
        <taxon>Timematoidea</taxon>
        <taxon>Timematidae</taxon>
        <taxon>Timema</taxon>
    </lineage>
</organism>
<dbReference type="AlphaFoldDB" id="A0A7R9JZ70"/>
<dbReference type="EMBL" id="OE841345">
    <property type="protein sequence ID" value="CAD7595385.1"/>
    <property type="molecule type" value="Genomic_DNA"/>
</dbReference>
<sequence length="63" mass="6712">MIGKLPRLWDKLHILLSRLICGNGSLVPSLPQTARQLSFDACVTCSPGSATGLSGSLWLGSTW</sequence>
<gene>
    <name evidence="1" type="ORF">TGEB3V08_LOCUS6000</name>
</gene>
<evidence type="ECO:0000313" key="1">
    <source>
        <dbReference type="EMBL" id="CAD7595385.1"/>
    </source>
</evidence>